<dbReference type="SUPFAM" id="SSF51735">
    <property type="entry name" value="NAD(P)-binding Rossmann-fold domains"/>
    <property type="match status" value="1"/>
</dbReference>
<organism evidence="4 5">
    <name type="scientific">Acanthoscelides obtectus</name>
    <name type="common">Bean weevil</name>
    <name type="synonym">Bruchus obtectus</name>
    <dbReference type="NCBI Taxonomy" id="200917"/>
    <lineage>
        <taxon>Eukaryota</taxon>
        <taxon>Metazoa</taxon>
        <taxon>Ecdysozoa</taxon>
        <taxon>Arthropoda</taxon>
        <taxon>Hexapoda</taxon>
        <taxon>Insecta</taxon>
        <taxon>Pterygota</taxon>
        <taxon>Neoptera</taxon>
        <taxon>Endopterygota</taxon>
        <taxon>Coleoptera</taxon>
        <taxon>Polyphaga</taxon>
        <taxon>Cucujiformia</taxon>
        <taxon>Chrysomeloidea</taxon>
        <taxon>Chrysomelidae</taxon>
        <taxon>Bruchinae</taxon>
        <taxon>Bruchini</taxon>
        <taxon>Acanthoscelides</taxon>
    </lineage>
</organism>
<comment type="similarity">
    <text evidence="1 3">Belongs to the short-chain dehydrogenases/reductases (SDR) family.</text>
</comment>
<evidence type="ECO:0000313" key="4">
    <source>
        <dbReference type="EMBL" id="CAH2001274.1"/>
    </source>
</evidence>
<gene>
    <name evidence="4" type="ORF">ACAOBT_LOCUS26083</name>
</gene>
<dbReference type="Proteomes" id="UP001152888">
    <property type="component" value="Unassembled WGS sequence"/>
</dbReference>
<evidence type="ECO:0008006" key="6">
    <source>
        <dbReference type="Google" id="ProtNLM"/>
    </source>
</evidence>
<evidence type="ECO:0000256" key="2">
    <source>
        <dbReference type="ARBA" id="ARBA00023002"/>
    </source>
</evidence>
<dbReference type="PRINTS" id="PR00081">
    <property type="entry name" value="GDHRDH"/>
</dbReference>
<proteinExistence type="inferred from homology"/>
<dbReference type="Gene3D" id="3.40.50.720">
    <property type="entry name" value="NAD(P)-binding Rossmann-like Domain"/>
    <property type="match status" value="1"/>
</dbReference>
<dbReference type="InterPro" id="IPR002347">
    <property type="entry name" value="SDR_fam"/>
</dbReference>
<name>A0A9P0Q0N7_ACAOB</name>
<dbReference type="AlphaFoldDB" id="A0A9P0Q0N7"/>
<comment type="caution">
    <text evidence="4">The sequence shown here is derived from an EMBL/GenBank/DDBJ whole genome shotgun (WGS) entry which is preliminary data.</text>
</comment>
<evidence type="ECO:0000313" key="5">
    <source>
        <dbReference type="Proteomes" id="UP001152888"/>
    </source>
</evidence>
<sequence length="251" mass="27564">MERWEGKVAVVTGASAGIGAAVSKALVQKGIRVVGLARRIEKIEEVAKSLSDAPEKLYPYRCDVTEEDEILKAFKWITENVGPVHILINNAGLTRPTNLVDGSTEEWRRVLEVNVMALCICTREAVRLMRENKIAGHVIHMNSILGHINPFMPQPNFNVYPASKHAVTALAESLRQELAHFRTGIKVTSISPGIVSTEFENGFPEDGTREALKSVPKLVPDDIAQAVLYALSTGPNVDVTELTIRPLGEMF</sequence>
<dbReference type="PANTHER" id="PTHR43115:SF4">
    <property type="entry name" value="DEHYDROGENASE_REDUCTASE SDR FAMILY MEMBER 11"/>
    <property type="match status" value="1"/>
</dbReference>
<dbReference type="PRINTS" id="PR00080">
    <property type="entry name" value="SDRFAMILY"/>
</dbReference>
<evidence type="ECO:0000256" key="3">
    <source>
        <dbReference type="RuleBase" id="RU000363"/>
    </source>
</evidence>
<reference evidence="4" key="1">
    <citation type="submission" date="2022-03" db="EMBL/GenBank/DDBJ databases">
        <authorList>
            <person name="Sayadi A."/>
        </authorList>
    </citation>
    <scope>NUCLEOTIDE SEQUENCE</scope>
</reference>
<dbReference type="EMBL" id="CAKOFQ010007441">
    <property type="protein sequence ID" value="CAH2001274.1"/>
    <property type="molecule type" value="Genomic_DNA"/>
</dbReference>
<dbReference type="OrthoDB" id="1933717at2759"/>
<dbReference type="Pfam" id="PF00106">
    <property type="entry name" value="adh_short"/>
    <property type="match status" value="1"/>
</dbReference>
<evidence type="ECO:0000256" key="1">
    <source>
        <dbReference type="ARBA" id="ARBA00006484"/>
    </source>
</evidence>
<dbReference type="FunFam" id="3.40.50.720:FF:000047">
    <property type="entry name" value="NADP-dependent L-serine/L-allo-threonine dehydrogenase"/>
    <property type="match status" value="1"/>
</dbReference>
<dbReference type="PANTHER" id="PTHR43115">
    <property type="entry name" value="DEHYDROGENASE/REDUCTASE SDR FAMILY MEMBER 11"/>
    <property type="match status" value="1"/>
</dbReference>
<protein>
    <recommendedName>
        <fullName evidence="6">Farnesol dehydrogenase</fullName>
    </recommendedName>
</protein>
<keyword evidence="2" id="KW-0560">Oxidoreductase</keyword>
<keyword evidence="5" id="KW-1185">Reference proteome</keyword>
<dbReference type="InterPro" id="IPR036291">
    <property type="entry name" value="NAD(P)-bd_dom_sf"/>
</dbReference>
<accession>A0A9P0Q0N7</accession>
<dbReference type="GO" id="GO:0016616">
    <property type="term" value="F:oxidoreductase activity, acting on the CH-OH group of donors, NAD or NADP as acceptor"/>
    <property type="evidence" value="ECO:0007669"/>
    <property type="project" value="UniProtKB-ARBA"/>
</dbReference>